<feature type="compositionally biased region" description="Polar residues" evidence="2">
    <location>
        <begin position="127"/>
        <end position="139"/>
    </location>
</feature>
<accession>A0A812JWV9</accession>
<name>A0A812JWV9_SYMPI</name>
<evidence type="ECO:0000256" key="1">
    <source>
        <dbReference type="PROSITE-ProRule" id="PRU00110"/>
    </source>
</evidence>
<dbReference type="GO" id="GO:0000160">
    <property type="term" value="P:phosphorelay signal transduction system"/>
    <property type="evidence" value="ECO:0007669"/>
    <property type="project" value="InterPro"/>
</dbReference>
<gene>
    <name evidence="4" type="ORF">SPIL2461_LOCUS2577</name>
</gene>
<dbReference type="EMBL" id="CAJNIZ010002858">
    <property type="protein sequence ID" value="CAE7215580.1"/>
    <property type="molecule type" value="Genomic_DNA"/>
</dbReference>
<evidence type="ECO:0000256" key="2">
    <source>
        <dbReference type="SAM" id="MobiDB-lite"/>
    </source>
</evidence>
<sequence>MPDPGQCEPALRHMDWTRAMGNHQREEQLRAFLAEYPADLRRKVQEMEQALLNKDFNRLQEAAQQVMGSSSFVAAMQLHDLAMQLEEAIDLETGSIPEKTQKVVEEAQELEKELIQAGFVHKDEPSRSQSNSKACCNVS</sequence>
<feature type="region of interest" description="Disordered" evidence="2">
    <location>
        <begin position="118"/>
        <end position="139"/>
    </location>
</feature>
<evidence type="ECO:0000313" key="4">
    <source>
        <dbReference type="EMBL" id="CAE7215580.1"/>
    </source>
</evidence>
<proteinExistence type="predicted"/>
<dbReference type="Gene3D" id="1.20.120.160">
    <property type="entry name" value="HPT domain"/>
    <property type="match status" value="1"/>
</dbReference>
<dbReference type="Pfam" id="PF01627">
    <property type="entry name" value="Hpt"/>
    <property type="match status" value="1"/>
</dbReference>
<reference evidence="4" key="1">
    <citation type="submission" date="2021-02" db="EMBL/GenBank/DDBJ databases">
        <authorList>
            <person name="Dougan E. K."/>
            <person name="Rhodes N."/>
            <person name="Thang M."/>
            <person name="Chan C."/>
        </authorList>
    </citation>
    <scope>NUCLEOTIDE SEQUENCE</scope>
</reference>
<dbReference type="OrthoDB" id="438711at2759"/>
<dbReference type="Proteomes" id="UP000649617">
    <property type="component" value="Unassembled WGS sequence"/>
</dbReference>
<dbReference type="SUPFAM" id="SSF47226">
    <property type="entry name" value="Histidine-containing phosphotransfer domain, HPT domain"/>
    <property type="match status" value="1"/>
</dbReference>
<dbReference type="InterPro" id="IPR008207">
    <property type="entry name" value="Sig_transdc_His_kin_Hpt_dom"/>
</dbReference>
<dbReference type="PROSITE" id="PS50894">
    <property type="entry name" value="HPT"/>
    <property type="match status" value="1"/>
</dbReference>
<comment type="caution">
    <text evidence="1">Lacks conserved residue(s) required for the propagation of feature annotation.</text>
</comment>
<evidence type="ECO:0000259" key="3">
    <source>
        <dbReference type="PROSITE" id="PS50894"/>
    </source>
</evidence>
<keyword evidence="5" id="KW-1185">Reference proteome</keyword>
<evidence type="ECO:0000313" key="5">
    <source>
        <dbReference type="Proteomes" id="UP000649617"/>
    </source>
</evidence>
<comment type="caution">
    <text evidence="4">The sequence shown here is derived from an EMBL/GenBank/DDBJ whole genome shotgun (WGS) entry which is preliminary data.</text>
</comment>
<dbReference type="InterPro" id="IPR036641">
    <property type="entry name" value="HPT_dom_sf"/>
</dbReference>
<feature type="domain" description="HPt" evidence="3">
    <location>
        <begin position="25"/>
        <end position="117"/>
    </location>
</feature>
<organism evidence="4 5">
    <name type="scientific">Symbiodinium pilosum</name>
    <name type="common">Dinoflagellate</name>
    <dbReference type="NCBI Taxonomy" id="2952"/>
    <lineage>
        <taxon>Eukaryota</taxon>
        <taxon>Sar</taxon>
        <taxon>Alveolata</taxon>
        <taxon>Dinophyceae</taxon>
        <taxon>Suessiales</taxon>
        <taxon>Symbiodiniaceae</taxon>
        <taxon>Symbiodinium</taxon>
    </lineage>
</organism>
<dbReference type="AlphaFoldDB" id="A0A812JWV9"/>
<protein>
    <recommendedName>
        <fullName evidence="3">HPt domain-containing protein</fullName>
    </recommendedName>
</protein>